<reference evidence="1 2" key="1">
    <citation type="journal article" date="2020" name="Mol. Biol. Evol.">
        <title>Distinct Expression and Methylation Patterns for Genes with Different Fates following a Single Whole-Genome Duplication in Flowering Plants.</title>
        <authorList>
            <person name="Shi T."/>
            <person name="Rahmani R.S."/>
            <person name="Gugger P.F."/>
            <person name="Wang M."/>
            <person name="Li H."/>
            <person name="Zhang Y."/>
            <person name="Li Z."/>
            <person name="Wang Q."/>
            <person name="Van de Peer Y."/>
            <person name="Marchal K."/>
            <person name="Chen J."/>
        </authorList>
    </citation>
    <scope>NUCLEOTIDE SEQUENCE [LARGE SCALE GENOMIC DNA]</scope>
    <source>
        <tissue evidence="1">Leaf</tissue>
    </source>
</reference>
<evidence type="ECO:0000313" key="1">
    <source>
        <dbReference type="EMBL" id="DAD44872.1"/>
    </source>
</evidence>
<name>A0A822ZIA9_NELNU</name>
<comment type="caution">
    <text evidence="1">The sequence shown here is derived from an EMBL/GenBank/DDBJ whole genome shotgun (WGS) entry which is preliminary data.</text>
</comment>
<gene>
    <name evidence="1" type="ORF">HUJ06_003102</name>
</gene>
<sequence length="99" mass="11290">MGGHMDHANVNVRLSVNMVWSVHADTKRFETHTKGPRFFHFVSPGDLELLPPNPFSIGDNRAPAVHRWWRVLLFFFSSPFFFFSSSSTSSSGARASDYR</sequence>
<protein>
    <submittedName>
        <fullName evidence="1">Uncharacterized protein</fullName>
    </submittedName>
</protein>
<accession>A0A822ZIA9</accession>
<organism evidence="1 2">
    <name type="scientific">Nelumbo nucifera</name>
    <name type="common">Sacred lotus</name>
    <dbReference type="NCBI Taxonomy" id="4432"/>
    <lineage>
        <taxon>Eukaryota</taxon>
        <taxon>Viridiplantae</taxon>
        <taxon>Streptophyta</taxon>
        <taxon>Embryophyta</taxon>
        <taxon>Tracheophyta</taxon>
        <taxon>Spermatophyta</taxon>
        <taxon>Magnoliopsida</taxon>
        <taxon>Proteales</taxon>
        <taxon>Nelumbonaceae</taxon>
        <taxon>Nelumbo</taxon>
    </lineage>
</organism>
<dbReference type="EMBL" id="DUZY01000007">
    <property type="protein sequence ID" value="DAD44872.1"/>
    <property type="molecule type" value="Genomic_DNA"/>
</dbReference>
<keyword evidence="2" id="KW-1185">Reference proteome</keyword>
<evidence type="ECO:0000313" key="2">
    <source>
        <dbReference type="Proteomes" id="UP000607653"/>
    </source>
</evidence>
<dbReference type="AlphaFoldDB" id="A0A822ZIA9"/>
<proteinExistence type="predicted"/>
<dbReference type="Proteomes" id="UP000607653">
    <property type="component" value="Unassembled WGS sequence"/>
</dbReference>